<reference evidence="2" key="1">
    <citation type="submission" date="2020-10" db="EMBL/GenBank/DDBJ databases">
        <authorList>
            <person name="Kikuchi T."/>
        </authorList>
    </citation>
    <scope>NUCLEOTIDE SEQUENCE</scope>
    <source>
        <strain evidence="2">NKZ352</strain>
    </source>
</reference>
<gene>
    <name evidence="2" type="ORF">CAUJ_LOCUS11162</name>
</gene>
<feature type="domain" description="UBX" evidence="1">
    <location>
        <begin position="72"/>
        <end position="122"/>
    </location>
</feature>
<dbReference type="EMBL" id="CAJGYM010000053">
    <property type="protein sequence ID" value="CAD6195243.1"/>
    <property type="molecule type" value="Genomic_DNA"/>
</dbReference>
<dbReference type="Gene3D" id="3.10.20.90">
    <property type="entry name" value="Phosphatidylinositol 3-kinase Catalytic Subunit, Chain A, domain 1"/>
    <property type="match status" value="1"/>
</dbReference>
<proteinExistence type="predicted"/>
<dbReference type="Proteomes" id="UP000835052">
    <property type="component" value="Unassembled WGS sequence"/>
</dbReference>
<dbReference type="InterPro" id="IPR050730">
    <property type="entry name" value="UBX_domain-protein"/>
</dbReference>
<dbReference type="Pfam" id="PF00789">
    <property type="entry name" value="UBX"/>
    <property type="match status" value="1"/>
</dbReference>
<dbReference type="InterPro" id="IPR001012">
    <property type="entry name" value="UBX_dom"/>
</dbReference>
<dbReference type="PANTHER" id="PTHR23322">
    <property type="entry name" value="FAS-ASSOCIATED PROTEIN"/>
    <property type="match status" value="1"/>
</dbReference>
<keyword evidence="3" id="KW-1185">Reference proteome</keyword>
<dbReference type="PROSITE" id="PS50033">
    <property type="entry name" value="UBX"/>
    <property type="match status" value="1"/>
</dbReference>
<dbReference type="SUPFAM" id="SSF54236">
    <property type="entry name" value="Ubiquitin-like"/>
    <property type="match status" value="1"/>
</dbReference>
<organism evidence="2 3">
    <name type="scientific">Caenorhabditis auriculariae</name>
    <dbReference type="NCBI Taxonomy" id="2777116"/>
    <lineage>
        <taxon>Eukaryota</taxon>
        <taxon>Metazoa</taxon>
        <taxon>Ecdysozoa</taxon>
        <taxon>Nematoda</taxon>
        <taxon>Chromadorea</taxon>
        <taxon>Rhabditida</taxon>
        <taxon>Rhabditina</taxon>
        <taxon>Rhabditomorpha</taxon>
        <taxon>Rhabditoidea</taxon>
        <taxon>Rhabditidae</taxon>
        <taxon>Peloderinae</taxon>
        <taxon>Caenorhabditis</taxon>
    </lineage>
</organism>
<dbReference type="InterPro" id="IPR029071">
    <property type="entry name" value="Ubiquitin-like_domsf"/>
</dbReference>
<evidence type="ECO:0000313" key="2">
    <source>
        <dbReference type="EMBL" id="CAD6195243.1"/>
    </source>
</evidence>
<sequence length="172" mass="20023">MAPLNTKEQIECDREIRRQQDREYKESLAQDVKKLRTKQRSVAAKLRRDKIRDYRNHLKQQSQPTTFAKPLRLLIRFPNGMRETKTFSAEDSIEKLFDAIIVHDSCPPFFAVKMTYPNREVFCAPQWYADIIDEEMTDDDSTPPPLILPTPRKSFAEESIASGTTVFVQNIS</sequence>
<accession>A0A8S1HFC7</accession>
<dbReference type="OrthoDB" id="1026733at2759"/>
<comment type="caution">
    <text evidence="2">The sequence shown here is derived from an EMBL/GenBank/DDBJ whole genome shotgun (WGS) entry which is preliminary data.</text>
</comment>
<dbReference type="PANTHER" id="PTHR23322:SF93">
    <property type="entry name" value="UBX DOMAIN-CONTAINING PROTEIN 8"/>
    <property type="match status" value="1"/>
</dbReference>
<evidence type="ECO:0000259" key="1">
    <source>
        <dbReference type="PROSITE" id="PS50033"/>
    </source>
</evidence>
<dbReference type="AlphaFoldDB" id="A0A8S1HFC7"/>
<evidence type="ECO:0000313" key="3">
    <source>
        <dbReference type="Proteomes" id="UP000835052"/>
    </source>
</evidence>
<name>A0A8S1HFC7_9PELO</name>
<dbReference type="GO" id="GO:0043130">
    <property type="term" value="F:ubiquitin binding"/>
    <property type="evidence" value="ECO:0007669"/>
    <property type="project" value="TreeGrafter"/>
</dbReference>
<protein>
    <recommendedName>
        <fullName evidence="1">UBX domain-containing protein</fullName>
    </recommendedName>
</protein>